<reference evidence="7 8" key="1">
    <citation type="submission" date="2019-02" db="EMBL/GenBank/DDBJ databases">
        <title>Deep-cultivation of Planctomycetes and their phenomic and genomic characterization uncovers novel biology.</title>
        <authorList>
            <person name="Wiegand S."/>
            <person name="Jogler M."/>
            <person name="Boedeker C."/>
            <person name="Pinto D."/>
            <person name="Vollmers J."/>
            <person name="Rivas-Marin E."/>
            <person name="Kohn T."/>
            <person name="Peeters S.H."/>
            <person name="Heuer A."/>
            <person name="Rast P."/>
            <person name="Oberbeckmann S."/>
            <person name="Bunk B."/>
            <person name="Jeske O."/>
            <person name="Meyerdierks A."/>
            <person name="Storesund J.E."/>
            <person name="Kallscheuer N."/>
            <person name="Luecker S."/>
            <person name="Lage O.M."/>
            <person name="Pohl T."/>
            <person name="Merkel B.J."/>
            <person name="Hornburger P."/>
            <person name="Mueller R.-W."/>
            <person name="Bruemmer F."/>
            <person name="Labrenz M."/>
            <person name="Spormann A.M."/>
            <person name="Op den Camp H."/>
            <person name="Overmann J."/>
            <person name="Amann R."/>
            <person name="Jetten M.S.M."/>
            <person name="Mascher T."/>
            <person name="Medema M.H."/>
            <person name="Devos D.P."/>
            <person name="Kaster A.-K."/>
            <person name="Ovreas L."/>
            <person name="Rohde M."/>
            <person name="Galperin M.Y."/>
            <person name="Jogler C."/>
        </authorList>
    </citation>
    <scope>NUCLEOTIDE SEQUENCE [LARGE SCALE GENOMIC DNA]</scope>
    <source>
        <strain evidence="7 8">FF011L</strain>
    </source>
</reference>
<protein>
    <submittedName>
        <fullName evidence="7">Iron(II)-dependent oxidoreductase EgtB</fullName>
        <ecNumber evidence="7">1.8.-.-</ecNumber>
    </submittedName>
</protein>
<dbReference type="InterPro" id="IPR017806">
    <property type="entry name" value="EgtB"/>
</dbReference>
<evidence type="ECO:0000256" key="2">
    <source>
        <dbReference type="ARBA" id="ARBA00023004"/>
    </source>
</evidence>
<keyword evidence="1 7" id="KW-0560">Oxidoreductase</keyword>
<dbReference type="NCBIfam" id="TIGR03440">
    <property type="entry name" value="egtB_TIGR03440"/>
    <property type="match status" value="1"/>
</dbReference>
<dbReference type="AlphaFoldDB" id="A0A517MN53"/>
<dbReference type="Gene3D" id="3.90.1580.10">
    <property type="entry name" value="paralog of FGE (formylglycine-generating enzyme)"/>
    <property type="match status" value="1"/>
</dbReference>
<dbReference type="EMBL" id="CP036262">
    <property type="protein sequence ID" value="QDS96315.1"/>
    <property type="molecule type" value="Genomic_DNA"/>
</dbReference>
<keyword evidence="2" id="KW-0408">Iron</keyword>
<dbReference type="GO" id="GO:0016491">
    <property type="term" value="F:oxidoreductase activity"/>
    <property type="evidence" value="ECO:0007669"/>
    <property type="project" value="UniProtKB-KW"/>
</dbReference>
<dbReference type="Pfam" id="PF12867">
    <property type="entry name" value="DinB_2"/>
    <property type="match status" value="1"/>
</dbReference>
<organism evidence="7 8">
    <name type="scientific">Roseimaritima multifibrata</name>
    <dbReference type="NCBI Taxonomy" id="1930274"/>
    <lineage>
        <taxon>Bacteria</taxon>
        <taxon>Pseudomonadati</taxon>
        <taxon>Planctomycetota</taxon>
        <taxon>Planctomycetia</taxon>
        <taxon>Pirellulales</taxon>
        <taxon>Pirellulaceae</taxon>
        <taxon>Roseimaritima</taxon>
    </lineage>
</organism>
<evidence type="ECO:0000259" key="5">
    <source>
        <dbReference type="Pfam" id="PF03781"/>
    </source>
</evidence>
<dbReference type="PANTHER" id="PTHR23150">
    <property type="entry name" value="SULFATASE MODIFYING FACTOR 1, 2"/>
    <property type="match status" value="1"/>
</dbReference>
<dbReference type="InterPro" id="IPR042095">
    <property type="entry name" value="SUMF_sf"/>
</dbReference>
<dbReference type="InterPro" id="IPR016187">
    <property type="entry name" value="CTDL_fold"/>
</dbReference>
<evidence type="ECO:0000256" key="4">
    <source>
        <dbReference type="SAM" id="MobiDB-lite"/>
    </source>
</evidence>
<feature type="domain" description="DinB-like" evidence="6">
    <location>
        <begin position="22"/>
        <end position="151"/>
    </location>
</feature>
<evidence type="ECO:0000256" key="3">
    <source>
        <dbReference type="ARBA" id="ARBA00037882"/>
    </source>
</evidence>
<proteinExistence type="predicted"/>
<name>A0A517MN53_9BACT</name>
<dbReference type="PANTHER" id="PTHR23150:SF36">
    <property type="entry name" value="HERCYNINE OXYGENASE"/>
    <property type="match status" value="1"/>
</dbReference>
<gene>
    <name evidence="7" type="primary">egtB</name>
    <name evidence="7" type="ORF">FF011L_51230</name>
</gene>
<evidence type="ECO:0000313" key="7">
    <source>
        <dbReference type="EMBL" id="QDS96315.1"/>
    </source>
</evidence>
<accession>A0A517MN53</accession>
<dbReference type="InterPro" id="IPR051043">
    <property type="entry name" value="Sulfatase_Mod_Factor_Kinase"/>
</dbReference>
<sequence length="439" mass="50247">MSEPLTPAESDGAALAKAYCDTRQFTQRIVQPLSAEDCMVQSMDDVSPTRWHLAHTTWFFETFALREEPDYPIYDECYNFLFNSYYNTIGQQFNRSRRGTISRPGLADIQKYRQHVDAEITKRLQSPEYVARKRAILEVGIQHEQQHQELILTDIKHVLSSNPVHPVYQDVPFDPCCSPHQDHPIRIDAGLHEIGHCGNGFAFDNESPRHPIYLPDAQLSNRLVTCGEFLAFMEEGGYQRPEFWLSLGWNTVNQERWQAPLYWTKQNDKWMQFTLAGLVPVNLDWPVCHVSLFEADAFARWSGKRLPTEFEWEIAATQNLQDSDSTKHGSSPDPITDPPFTNPPFADHLLADQRAIHPTRSPASLMGSVWQWTSSSYAAYPGYTPAPGAIGEYNGKFMCNQYVLRGGSVATHSTHIRPTYRNFFPAQTRWQFTGIRLAE</sequence>
<evidence type="ECO:0000313" key="8">
    <source>
        <dbReference type="Proteomes" id="UP000320672"/>
    </source>
</evidence>
<keyword evidence="8" id="KW-1185">Reference proteome</keyword>
<comment type="pathway">
    <text evidence="3">Amino-acid biosynthesis; ergothioneine biosynthesis.</text>
</comment>
<dbReference type="OrthoDB" id="9812426at2"/>
<dbReference type="InterPro" id="IPR005532">
    <property type="entry name" value="SUMF_dom"/>
</dbReference>
<feature type="domain" description="Sulfatase-modifying factor enzyme-like" evidence="5">
    <location>
        <begin position="183"/>
        <end position="438"/>
    </location>
</feature>
<dbReference type="KEGG" id="rml:FF011L_51230"/>
<feature type="region of interest" description="Disordered" evidence="4">
    <location>
        <begin position="321"/>
        <end position="343"/>
    </location>
</feature>
<dbReference type="RefSeq" id="WP_145354480.1">
    <property type="nucleotide sequence ID" value="NZ_CP036262.1"/>
</dbReference>
<dbReference type="GO" id="GO:0052699">
    <property type="term" value="P:ergothioneine biosynthetic process"/>
    <property type="evidence" value="ECO:0007669"/>
    <property type="project" value="InterPro"/>
</dbReference>
<dbReference type="InterPro" id="IPR024775">
    <property type="entry name" value="DinB-like"/>
</dbReference>
<dbReference type="Pfam" id="PF03781">
    <property type="entry name" value="FGE-sulfatase"/>
    <property type="match status" value="1"/>
</dbReference>
<evidence type="ECO:0000256" key="1">
    <source>
        <dbReference type="ARBA" id="ARBA00023002"/>
    </source>
</evidence>
<evidence type="ECO:0000259" key="6">
    <source>
        <dbReference type="Pfam" id="PF12867"/>
    </source>
</evidence>
<dbReference type="EC" id="1.8.-.-" evidence="7"/>
<dbReference type="SUPFAM" id="SSF56436">
    <property type="entry name" value="C-type lectin-like"/>
    <property type="match status" value="1"/>
</dbReference>
<dbReference type="Proteomes" id="UP000320672">
    <property type="component" value="Chromosome"/>
</dbReference>